<organism evidence="1 2">
    <name type="scientific">Entomophthora muscae</name>
    <dbReference type="NCBI Taxonomy" id="34485"/>
    <lineage>
        <taxon>Eukaryota</taxon>
        <taxon>Fungi</taxon>
        <taxon>Fungi incertae sedis</taxon>
        <taxon>Zoopagomycota</taxon>
        <taxon>Entomophthoromycotina</taxon>
        <taxon>Entomophthoromycetes</taxon>
        <taxon>Entomophthorales</taxon>
        <taxon>Entomophthoraceae</taxon>
        <taxon>Entomophthora</taxon>
    </lineage>
</organism>
<reference evidence="1" key="1">
    <citation type="submission" date="2022-04" db="EMBL/GenBank/DDBJ databases">
        <title>Genome of the entomopathogenic fungus Entomophthora muscae.</title>
        <authorList>
            <person name="Elya C."/>
            <person name="Lovett B.R."/>
            <person name="Lee E."/>
            <person name="Macias A.M."/>
            <person name="Hajek A.E."/>
            <person name="De Bivort B.L."/>
            <person name="Kasson M.T."/>
            <person name="De Fine Licht H.H."/>
            <person name="Stajich J.E."/>
        </authorList>
    </citation>
    <scope>NUCLEOTIDE SEQUENCE</scope>
    <source>
        <strain evidence="1">Berkeley</strain>
    </source>
</reference>
<sequence>MKMYSNLEPMPIKNSQRWLILAIVTLSGLLAPMASTIYLLSLVQIEDDLEASHQHLDLSVLAYLVTVGIALLFWGAMFDRSGRQWVALVLQLILVLASLGCALALSLEVLIVMRVLKAVGALACSVSGIGTITDIYLPHKKGRAMGIFFIGPMFGPSLGPLIGGIINQYGHWRDVFWFLMAASSMLLVANFSSFPRLWHASQTLCASIPPPSGPASAPKDLWGICSRHWPSSSTRAC</sequence>
<proteinExistence type="predicted"/>
<keyword evidence="2" id="KW-1185">Reference proteome</keyword>
<comment type="caution">
    <text evidence="1">The sequence shown here is derived from an EMBL/GenBank/DDBJ whole genome shotgun (WGS) entry which is preliminary data.</text>
</comment>
<accession>A0ACC2UKF2</accession>
<name>A0ACC2UKF2_9FUNG</name>
<dbReference type="Proteomes" id="UP001165960">
    <property type="component" value="Unassembled WGS sequence"/>
</dbReference>
<dbReference type="EMBL" id="QTSX02000285">
    <property type="protein sequence ID" value="KAJ9087335.1"/>
    <property type="molecule type" value="Genomic_DNA"/>
</dbReference>
<gene>
    <name evidence="1" type="ORF">DSO57_1034371</name>
</gene>
<protein>
    <submittedName>
        <fullName evidence="1">Uncharacterized protein</fullName>
    </submittedName>
</protein>
<evidence type="ECO:0000313" key="1">
    <source>
        <dbReference type="EMBL" id="KAJ9087335.1"/>
    </source>
</evidence>
<evidence type="ECO:0000313" key="2">
    <source>
        <dbReference type="Proteomes" id="UP001165960"/>
    </source>
</evidence>